<feature type="domain" description="Ion transport" evidence="6">
    <location>
        <begin position="125"/>
        <end position="274"/>
    </location>
</feature>
<name>A0A913YCQ7_EXADI</name>
<keyword evidence="3 5" id="KW-1133">Transmembrane helix</keyword>
<dbReference type="GO" id="GO:0005242">
    <property type="term" value="F:inward rectifier potassium channel activity"/>
    <property type="evidence" value="ECO:0007669"/>
    <property type="project" value="TreeGrafter"/>
</dbReference>
<protein>
    <recommendedName>
        <fullName evidence="6">Ion transport domain-containing protein</fullName>
    </recommendedName>
</protein>
<dbReference type="Gene3D" id="1.10.287.70">
    <property type="match status" value="1"/>
</dbReference>
<dbReference type="SUPFAM" id="SSF81324">
    <property type="entry name" value="Voltage-gated potassium channels"/>
    <property type="match status" value="1"/>
</dbReference>
<dbReference type="Proteomes" id="UP000887567">
    <property type="component" value="Unplaced"/>
</dbReference>
<dbReference type="GeneID" id="110255005"/>
<dbReference type="GO" id="GO:0005886">
    <property type="term" value="C:plasma membrane"/>
    <property type="evidence" value="ECO:0007669"/>
    <property type="project" value="TreeGrafter"/>
</dbReference>
<keyword evidence="4 5" id="KW-0472">Membrane</keyword>
<evidence type="ECO:0000259" key="6">
    <source>
        <dbReference type="Pfam" id="PF00520"/>
    </source>
</evidence>
<dbReference type="OMA" id="MAINEFI"/>
<comment type="subcellular location">
    <subcellularLocation>
        <location evidence="1">Membrane</location>
        <topology evidence="1">Multi-pass membrane protein</topology>
    </subcellularLocation>
</comment>
<accession>A0A913YCQ7</accession>
<evidence type="ECO:0000256" key="4">
    <source>
        <dbReference type="ARBA" id="ARBA00023136"/>
    </source>
</evidence>
<dbReference type="RefSeq" id="XP_020917723.1">
    <property type="nucleotide sequence ID" value="XM_021062064.2"/>
</dbReference>
<dbReference type="GO" id="GO:0042391">
    <property type="term" value="P:regulation of membrane potential"/>
    <property type="evidence" value="ECO:0007669"/>
    <property type="project" value="TreeGrafter"/>
</dbReference>
<evidence type="ECO:0000256" key="2">
    <source>
        <dbReference type="ARBA" id="ARBA00022692"/>
    </source>
</evidence>
<feature type="transmembrane region" description="Helical" evidence="5">
    <location>
        <begin position="82"/>
        <end position="102"/>
    </location>
</feature>
<dbReference type="PANTHER" id="PTHR10217">
    <property type="entry name" value="VOLTAGE AND LIGAND GATED POTASSIUM CHANNEL"/>
    <property type="match status" value="1"/>
</dbReference>
<evidence type="ECO:0000256" key="5">
    <source>
        <dbReference type="SAM" id="Phobius"/>
    </source>
</evidence>
<dbReference type="OrthoDB" id="426293at2759"/>
<evidence type="ECO:0000313" key="7">
    <source>
        <dbReference type="EnsemblMetazoa" id="XP_020917723.1"/>
    </source>
</evidence>
<evidence type="ECO:0000256" key="3">
    <source>
        <dbReference type="ARBA" id="ARBA00022989"/>
    </source>
</evidence>
<keyword evidence="2 5" id="KW-0812">Transmembrane</keyword>
<dbReference type="InterPro" id="IPR050818">
    <property type="entry name" value="KCNH_animal-type"/>
</dbReference>
<dbReference type="KEGG" id="epa:110255005"/>
<dbReference type="Pfam" id="PF00520">
    <property type="entry name" value="Ion_trans"/>
    <property type="match status" value="1"/>
</dbReference>
<dbReference type="AlphaFoldDB" id="A0A913YCQ7"/>
<reference evidence="7" key="1">
    <citation type="submission" date="2022-11" db="UniProtKB">
        <authorList>
            <consortium name="EnsemblMetazoa"/>
        </authorList>
    </citation>
    <scope>IDENTIFICATION</scope>
</reference>
<dbReference type="Gene3D" id="1.10.1200.260">
    <property type="match status" value="1"/>
</dbReference>
<evidence type="ECO:0000256" key="1">
    <source>
        <dbReference type="ARBA" id="ARBA00004141"/>
    </source>
</evidence>
<dbReference type="PANTHER" id="PTHR10217:SF548">
    <property type="entry name" value="GH12235P"/>
    <property type="match status" value="1"/>
</dbReference>
<dbReference type="InterPro" id="IPR005821">
    <property type="entry name" value="Ion_trans_dom"/>
</dbReference>
<proteinExistence type="predicted"/>
<sequence length="321" mass="37472">MANEELREKNVNNQGIRRSVLDFLHHIGDGNVGKTTRHDLFSVMAAFKRWQTRYKRYKLQIPPQMRNRIILHYGLFKITWDWLIMIFVLYTAIEVPFVAAFIMTEPRNQSVAAIPWELLIDPNSEENTTLFSLLKTARLLRLFKAARKLDRNYEYMTSLLFLMLMFFMLVAHWMACAWYAIGFTEAHDKLGLSWLSKLSEESNLNISTNLPPLKSRYITSLYYVMTLCTTVGFGNVSANTDYEKIFTICGMVLGAVMYAGIFGNVTAIVHGQYSSNFRYRKEAMAINEFIHFFKIRNPLARRLREYSRHTWSQTKGTDMSK</sequence>
<keyword evidence="8" id="KW-1185">Reference proteome</keyword>
<feature type="transmembrane region" description="Helical" evidence="5">
    <location>
        <begin position="245"/>
        <end position="269"/>
    </location>
</feature>
<feature type="transmembrane region" description="Helical" evidence="5">
    <location>
        <begin position="220"/>
        <end position="238"/>
    </location>
</feature>
<organism evidence="7 8">
    <name type="scientific">Exaiptasia diaphana</name>
    <name type="common">Tropical sea anemone</name>
    <name type="synonym">Aiptasia pulchella</name>
    <dbReference type="NCBI Taxonomy" id="2652724"/>
    <lineage>
        <taxon>Eukaryota</taxon>
        <taxon>Metazoa</taxon>
        <taxon>Cnidaria</taxon>
        <taxon>Anthozoa</taxon>
        <taxon>Hexacorallia</taxon>
        <taxon>Actiniaria</taxon>
        <taxon>Aiptasiidae</taxon>
        <taxon>Exaiptasia</taxon>
    </lineage>
</organism>
<evidence type="ECO:0000313" key="8">
    <source>
        <dbReference type="Proteomes" id="UP000887567"/>
    </source>
</evidence>
<feature type="transmembrane region" description="Helical" evidence="5">
    <location>
        <begin position="159"/>
        <end position="181"/>
    </location>
</feature>
<dbReference type="EnsemblMetazoa" id="XM_021062064.2">
    <property type="protein sequence ID" value="XP_020917723.1"/>
    <property type="gene ID" value="LOC110255005"/>
</dbReference>